<gene>
    <name evidence="1" type="ORF">NUW58_g9374</name>
</gene>
<evidence type="ECO:0000313" key="2">
    <source>
        <dbReference type="Proteomes" id="UP001143856"/>
    </source>
</evidence>
<keyword evidence="2" id="KW-1185">Reference proteome</keyword>
<proteinExistence type="predicted"/>
<protein>
    <submittedName>
        <fullName evidence="1">Uncharacterized protein</fullName>
    </submittedName>
</protein>
<evidence type="ECO:0000313" key="1">
    <source>
        <dbReference type="EMBL" id="KAJ2971584.1"/>
    </source>
</evidence>
<comment type="caution">
    <text evidence="1">The sequence shown here is derived from an EMBL/GenBank/DDBJ whole genome shotgun (WGS) entry which is preliminary data.</text>
</comment>
<accession>A0ACC1MY73</accession>
<dbReference type="Proteomes" id="UP001143856">
    <property type="component" value="Unassembled WGS sequence"/>
</dbReference>
<sequence>MELDVTDIKQQPQSRAEAPSAPQAYLRMVPRTGRTVYVKNNVDVARSFKLLAQQVAQNGVRRDFYLQRFHERPGKKRKRLRSQRWERRFKKGFKATISRGTPGFVELPSDLTTPVIVLGVDGSSRPGRTQKASSYRDVGVDAEFRSSSQPKVYRESGGRSMLSLPAKRWMKARSMSTGNGVALSGVGRRDRGLDKDAFPFDAYRRVRAFEERVSGLDQQLNIMQKIINETLTKRNRLETDIQAVSDKASRHRKGQTEPDTDDSKSREHRQNFRDREEGRKEVEHGPKILELQDQLKVIQTKIQSLSTEHAVQREHFKKVADDSPSEEWKTLASQTNKLLEQLDLMAQQVGSAILSYFGKYDEHLKTTASDHLNDLQRKLDGNMNSWNEEIQQRREFEEKLLKEYSSGISWYQREIQQLQGESLNKETALERLRIEFSNERQRLNDEHKEQLAAKIIEYSRLTEKQHRKQERLVNWHSKKADEKDEKWQQKLTSAQGEITRLLHMRVEEQVGFQKETQKAGEQIRILTSDLTQVKQELDAAEKLNRELEVLIGESKQKMTDDFQEDFQALREKVDGLDAKNKEYLEEIEQLSEAKKDLKEKSKTLKSEIRRHEQELTEYRKKAEEAPQGIQDLQKSHYTAIKQLEEELAREKTSSEEHNRQISAEREKLARLEQLTESLRMSKHEQTEQHCKALEENTHRWQNDIDKMRLEWQKELDQLHEQIREAKANVFLKDANIRTLEQEVQAVQQRIQNVTSELSQAKEAQQSTLRAQAELEISKQEAERNLSELRRDLKGADDEKKSLIKQVAEQEAKIQTIMRENESLERSLVDVKESEETKQRLASLVSRLEQTQKQLANCQLEIRQKDAQLEKLKVTLQQERSKREELGSTQKLDRQGQNRQIAELTAQLKAKSKQLKDVELSYNVRATEQNKLLIQKSKAIKMLETKLQEARQGKKEVQETMKKAMLKQESKLSLVFNEYQKLRKEIRVMCRIRPAAPGDGATLGYETTARRGR</sequence>
<organism evidence="1 2">
    <name type="scientific">Xylaria curta</name>
    <dbReference type="NCBI Taxonomy" id="42375"/>
    <lineage>
        <taxon>Eukaryota</taxon>
        <taxon>Fungi</taxon>
        <taxon>Dikarya</taxon>
        <taxon>Ascomycota</taxon>
        <taxon>Pezizomycotina</taxon>
        <taxon>Sordariomycetes</taxon>
        <taxon>Xylariomycetidae</taxon>
        <taxon>Xylariales</taxon>
        <taxon>Xylariaceae</taxon>
        <taxon>Xylaria</taxon>
    </lineage>
</organism>
<dbReference type="EMBL" id="JAPDGR010003350">
    <property type="protein sequence ID" value="KAJ2971584.1"/>
    <property type="molecule type" value="Genomic_DNA"/>
</dbReference>
<reference evidence="1" key="1">
    <citation type="submission" date="2022-10" db="EMBL/GenBank/DDBJ databases">
        <title>Genome Sequence of Xylaria curta.</title>
        <authorList>
            <person name="Buettner E."/>
        </authorList>
    </citation>
    <scope>NUCLEOTIDE SEQUENCE</scope>
    <source>
        <strain evidence="1">Babe10</strain>
    </source>
</reference>
<name>A0ACC1MY73_9PEZI</name>